<keyword evidence="2" id="KW-1185">Reference proteome</keyword>
<proteinExistence type="predicted"/>
<dbReference type="PATRIC" id="fig|1121326.3.peg.6220"/>
<reference evidence="1 2" key="1">
    <citation type="submission" date="2016-04" db="EMBL/GenBank/DDBJ databases">
        <title>Genome sequence of Clostridium magnum DSM 2767.</title>
        <authorList>
            <person name="Poehlein A."/>
            <person name="Uhlig R."/>
            <person name="Fischer R."/>
            <person name="Bahl H."/>
            <person name="Daniel R."/>
        </authorList>
    </citation>
    <scope>NUCLEOTIDE SEQUENCE [LARGE SCALE GENOMIC DNA]</scope>
    <source>
        <strain evidence="1 2">DSM 2767</strain>
    </source>
</reference>
<protein>
    <submittedName>
        <fullName evidence="1">Uncharacterized protein</fullName>
    </submittedName>
</protein>
<organism evidence="1 2">
    <name type="scientific">Clostridium magnum DSM 2767</name>
    <dbReference type="NCBI Taxonomy" id="1121326"/>
    <lineage>
        <taxon>Bacteria</taxon>
        <taxon>Bacillati</taxon>
        <taxon>Bacillota</taxon>
        <taxon>Clostridia</taxon>
        <taxon>Eubacteriales</taxon>
        <taxon>Clostridiaceae</taxon>
        <taxon>Clostridium</taxon>
    </lineage>
</organism>
<dbReference type="AlphaFoldDB" id="A0A162QG37"/>
<evidence type="ECO:0000313" key="1">
    <source>
        <dbReference type="EMBL" id="KZL88499.1"/>
    </source>
</evidence>
<dbReference type="EMBL" id="LWAE01000017">
    <property type="protein sequence ID" value="KZL88499.1"/>
    <property type="molecule type" value="Genomic_DNA"/>
</dbReference>
<comment type="caution">
    <text evidence="1">The sequence shown here is derived from an EMBL/GenBank/DDBJ whole genome shotgun (WGS) entry which is preliminary data.</text>
</comment>
<accession>A0A162QG37</accession>
<gene>
    <name evidence="1" type="ORF">CLMAG_61540</name>
</gene>
<sequence>MNKPHCYGKMDWILKYQEDNTPRESICSCQYTNSCLRLTRNNNENEEDKQR</sequence>
<evidence type="ECO:0000313" key="2">
    <source>
        <dbReference type="Proteomes" id="UP000076603"/>
    </source>
</evidence>
<dbReference type="RefSeq" id="WP_161487061.1">
    <property type="nucleotide sequence ID" value="NZ_FQXL01000046.1"/>
</dbReference>
<name>A0A162QG37_9CLOT</name>
<dbReference type="Proteomes" id="UP000076603">
    <property type="component" value="Unassembled WGS sequence"/>
</dbReference>
<dbReference type="STRING" id="1121326.CLMAG_61540"/>
<dbReference type="OrthoDB" id="9907002at2"/>